<evidence type="ECO:0000313" key="2">
    <source>
        <dbReference type="Proteomes" id="UP000299102"/>
    </source>
</evidence>
<proteinExistence type="predicted"/>
<comment type="caution">
    <text evidence="1">The sequence shown here is derived from an EMBL/GenBank/DDBJ whole genome shotgun (WGS) entry which is preliminary data.</text>
</comment>
<gene>
    <name evidence="1" type="ORF">EVAR_28318_1</name>
</gene>
<name>A0A4C1V8U6_EUMVA</name>
<protein>
    <submittedName>
        <fullName evidence="1">Uncharacterized protein</fullName>
    </submittedName>
</protein>
<reference evidence="1 2" key="1">
    <citation type="journal article" date="2019" name="Commun. Biol.">
        <title>The bagworm genome reveals a unique fibroin gene that provides high tensile strength.</title>
        <authorList>
            <person name="Kono N."/>
            <person name="Nakamura H."/>
            <person name="Ohtoshi R."/>
            <person name="Tomita M."/>
            <person name="Numata K."/>
            <person name="Arakawa K."/>
        </authorList>
    </citation>
    <scope>NUCLEOTIDE SEQUENCE [LARGE SCALE GENOMIC DNA]</scope>
</reference>
<dbReference type="EMBL" id="BGZK01000299">
    <property type="protein sequence ID" value="GBP35119.1"/>
    <property type="molecule type" value="Genomic_DNA"/>
</dbReference>
<organism evidence="1 2">
    <name type="scientific">Eumeta variegata</name>
    <name type="common">Bagworm moth</name>
    <name type="synonym">Eumeta japonica</name>
    <dbReference type="NCBI Taxonomy" id="151549"/>
    <lineage>
        <taxon>Eukaryota</taxon>
        <taxon>Metazoa</taxon>
        <taxon>Ecdysozoa</taxon>
        <taxon>Arthropoda</taxon>
        <taxon>Hexapoda</taxon>
        <taxon>Insecta</taxon>
        <taxon>Pterygota</taxon>
        <taxon>Neoptera</taxon>
        <taxon>Endopterygota</taxon>
        <taxon>Lepidoptera</taxon>
        <taxon>Glossata</taxon>
        <taxon>Ditrysia</taxon>
        <taxon>Tineoidea</taxon>
        <taxon>Psychidae</taxon>
        <taxon>Oiketicinae</taxon>
        <taxon>Eumeta</taxon>
    </lineage>
</organism>
<dbReference type="Proteomes" id="UP000299102">
    <property type="component" value="Unassembled WGS sequence"/>
</dbReference>
<keyword evidence="2" id="KW-1185">Reference proteome</keyword>
<sequence length="118" mass="12260">MGSYQSVNILRWCSPRCWPWSPLRPASSGPTRRRWAAPLYGHGVVSAPVVSAPVVSAPVVSAPYVSAPYVKAALPVATSYANTVKIASPIAVAAPASYVAAPAAVHAPLYASPLAHAW</sequence>
<dbReference type="AlphaFoldDB" id="A0A4C1V8U6"/>
<accession>A0A4C1V8U6</accession>
<evidence type="ECO:0000313" key="1">
    <source>
        <dbReference type="EMBL" id="GBP35119.1"/>
    </source>
</evidence>